<dbReference type="OrthoDB" id="7586311at2"/>
<gene>
    <name evidence="1" type="ORF">EOD43_02705</name>
</gene>
<reference evidence="1 2" key="1">
    <citation type="submission" date="2019-01" db="EMBL/GenBank/DDBJ databases">
        <authorList>
            <person name="Chen W.-M."/>
        </authorList>
    </citation>
    <scope>NUCLEOTIDE SEQUENCE [LARGE SCALE GENOMIC DNA]</scope>
    <source>
        <strain evidence="1 2">CCP-7</strain>
    </source>
</reference>
<proteinExistence type="predicted"/>
<keyword evidence="2" id="KW-1185">Reference proteome</keyword>
<organism evidence="1 2">
    <name type="scientific">Sphingomonas crocodyli</name>
    <dbReference type="NCBI Taxonomy" id="1979270"/>
    <lineage>
        <taxon>Bacteria</taxon>
        <taxon>Pseudomonadati</taxon>
        <taxon>Pseudomonadota</taxon>
        <taxon>Alphaproteobacteria</taxon>
        <taxon>Sphingomonadales</taxon>
        <taxon>Sphingomonadaceae</taxon>
        <taxon>Sphingomonas</taxon>
    </lineage>
</organism>
<accession>A0A437M5I7</accession>
<evidence type="ECO:0000313" key="2">
    <source>
        <dbReference type="Proteomes" id="UP000282971"/>
    </source>
</evidence>
<dbReference type="AlphaFoldDB" id="A0A437M5I7"/>
<comment type="caution">
    <text evidence="1">The sequence shown here is derived from an EMBL/GenBank/DDBJ whole genome shotgun (WGS) entry which is preliminary data.</text>
</comment>
<name>A0A437M5I7_9SPHN</name>
<dbReference type="RefSeq" id="WP_127740855.1">
    <property type="nucleotide sequence ID" value="NZ_SACN01000001.1"/>
</dbReference>
<protein>
    <submittedName>
        <fullName evidence="1">Uncharacterized protein</fullName>
    </submittedName>
</protein>
<sequence length="720" mass="74678">MITVTLADGRKVDVRTNDPQKAAKIAHGWSRGNPKGLPKAPPSSALRTARGLAGNFAEGVLPGSSGFLSGAGKALVNAAEAPFSDEVDFEPMASYSAGQRDQEAQNKATTQEHPYLSGAAQFGGMAAGVLLPGANIARGASLGQKAYAGVKTAGAYGVASGLMSSKADNVSDRVADAVSSGAIGAMTGGAFPVAGRIASATAAPLRPIIQPVVSAAGRGLQRVGASLPGRAGTVINREGQQLARDRGQAAGNQRLDRMIREAPHPVTGGPMRPAQVAPEVARRQQMGVPAVAADISEPVRSGFRTAVRSPGPAVSAVRRAIDQRQAQAAERATGHIGATLGPVGNVEAQARALTEEAKRVAGPLFDLSDAQPIPLTRELQELFSRPGGNRAMRHAATSLQDEGLEPLRQGLVEAADGSFSLGPVPGMKFYDRAKSSLDEEVFAGRSPFATPDVQRHARGAASIRARLLSIMDGGEDFGTGTSIPPEGLNPHWKPARDAYGGPVQSRKALELGQELATSDAAEIGNRMAAMTPEQVGHFRLGHRSGLAADVRAVPDYGDPARRLGGTLERREALTAAHGPEASGRLLERLDAEQDASRTYQAIRGVNGDVAPNIEEQERAIADAAGSLVQIVSGHPGGLLSAGRALLKGDRTGTEADAFIADVLGIRHPDLLQAAMRDVGRERARRTLVDQNAARAVQQGGRVLGGILGTNMIEPADPSGY</sequence>
<dbReference type="Proteomes" id="UP000282971">
    <property type="component" value="Unassembled WGS sequence"/>
</dbReference>
<dbReference type="EMBL" id="SACN01000001">
    <property type="protein sequence ID" value="RVT92843.1"/>
    <property type="molecule type" value="Genomic_DNA"/>
</dbReference>
<evidence type="ECO:0000313" key="1">
    <source>
        <dbReference type="EMBL" id="RVT92843.1"/>
    </source>
</evidence>